<dbReference type="HOGENOM" id="CLU_1001150_0_0_1"/>
<protein>
    <submittedName>
        <fullName evidence="2">Uncharacterized protein</fullName>
    </submittedName>
</protein>
<keyword evidence="3" id="KW-1185">Reference proteome</keyword>
<gene>
    <name evidence="2" type="ORF">CORT_0A05140</name>
</gene>
<evidence type="ECO:0000256" key="1">
    <source>
        <dbReference type="SAM" id="SignalP"/>
    </source>
</evidence>
<keyword evidence="1" id="KW-0732">Signal</keyword>
<evidence type="ECO:0000313" key="3">
    <source>
        <dbReference type="Proteomes" id="UP000005018"/>
    </source>
</evidence>
<proteinExistence type="predicted"/>
<feature type="signal peptide" evidence="1">
    <location>
        <begin position="1"/>
        <end position="23"/>
    </location>
</feature>
<name>H8WXV5_CANO9</name>
<sequence length="278" mass="31765">MWTRPIISVMISLLISLIPRSKAHIMEEHKVSKINSEEVHSWIFTDEEHLLSSKLWRALEETDVEFNKTTIHLNETNQMFVLSSTNPLTFYEFEAGDPNTFSNTVPVTGCLRMVNNTSSITYIDAQGYSLSTPPGLSVGVSLLLVSLANDYGFDGLGTKLYMSNTVICRAGVGETIQIQKKLKFTSFPKARLKKLIWKKRKAKSIIEKVKDVFKKKEPDVDMKAASLGGWTEGKWEDIYTLYKYKKLGLLFFNLNELKHEKPFCESRRDHLQCSVLSR</sequence>
<dbReference type="OrthoDB" id="4022978at2759"/>
<feature type="chain" id="PRO_5003617054" evidence="1">
    <location>
        <begin position="24"/>
        <end position="278"/>
    </location>
</feature>
<dbReference type="RefSeq" id="XP_003866342.1">
    <property type="nucleotide sequence ID" value="XM_003866294.1"/>
</dbReference>
<dbReference type="GeneID" id="14537063"/>
<dbReference type="EMBL" id="HE681719">
    <property type="protein sequence ID" value="CCG20902.1"/>
    <property type="molecule type" value="Genomic_DNA"/>
</dbReference>
<accession>H8WXV5</accession>
<dbReference type="Proteomes" id="UP000005018">
    <property type="component" value="Chromosome 1"/>
</dbReference>
<dbReference type="KEGG" id="cot:CORT_0A05140"/>
<organism evidence="2 3">
    <name type="scientific">Candida orthopsilosis (strain 90-125)</name>
    <name type="common">Yeast</name>
    <dbReference type="NCBI Taxonomy" id="1136231"/>
    <lineage>
        <taxon>Eukaryota</taxon>
        <taxon>Fungi</taxon>
        <taxon>Dikarya</taxon>
        <taxon>Ascomycota</taxon>
        <taxon>Saccharomycotina</taxon>
        <taxon>Pichiomycetes</taxon>
        <taxon>Debaryomycetaceae</taxon>
        <taxon>Candida/Lodderomyces clade</taxon>
        <taxon>Candida</taxon>
    </lineage>
</organism>
<evidence type="ECO:0000313" key="2">
    <source>
        <dbReference type="EMBL" id="CCG20902.1"/>
    </source>
</evidence>
<reference evidence="2 3" key="1">
    <citation type="journal article" date="2012" name="PLoS ONE">
        <title>Sequence and analysis of the genome of the pathogenic yeast Candida orthopsilosis.</title>
        <authorList>
            <person name="Riccombeni A."/>
            <person name="Vidanes G."/>
            <person name="Proux-Wera E."/>
            <person name="Wolfe K.H."/>
            <person name="Butler G."/>
        </authorList>
    </citation>
    <scope>NUCLEOTIDE SEQUENCE [LARGE SCALE GENOMIC DNA]</scope>
    <source>
        <strain evidence="2 3">Co 90-125</strain>
    </source>
</reference>
<dbReference type="AlphaFoldDB" id="H8WXV5"/>